<organism evidence="2 3">
    <name type="scientific">Lysobacter hankyongensis</name>
    <dbReference type="NCBI Taxonomy" id="1176535"/>
    <lineage>
        <taxon>Bacteria</taxon>
        <taxon>Pseudomonadati</taxon>
        <taxon>Pseudomonadota</taxon>
        <taxon>Gammaproteobacteria</taxon>
        <taxon>Lysobacterales</taxon>
        <taxon>Lysobacteraceae</taxon>
        <taxon>Lysobacter</taxon>
    </lineage>
</organism>
<proteinExistence type="predicted"/>
<dbReference type="GO" id="GO:0016787">
    <property type="term" value="F:hydrolase activity"/>
    <property type="evidence" value="ECO:0007669"/>
    <property type="project" value="UniProtKB-KW"/>
</dbReference>
<dbReference type="SUPFAM" id="SSF53474">
    <property type="entry name" value="alpha/beta-Hydrolases"/>
    <property type="match status" value="1"/>
</dbReference>
<dbReference type="Gene3D" id="3.40.50.1820">
    <property type="entry name" value="alpha/beta hydrolase"/>
    <property type="match status" value="1"/>
</dbReference>
<feature type="domain" description="AB hydrolase-1" evidence="1">
    <location>
        <begin position="20"/>
        <end position="155"/>
    </location>
</feature>
<name>A0ABP9BDQ4_9GAMM</name>
<protein>
    <submittedName>
        <fullName evidence="2">Alpha/beta hydrolase</fullName>
    </submittedName>
</protein>
<dbReference type="PANTHER" id="PTHR37946">
    <property type="entry name" value="SLL1969 PROTEIN"/>
    <property type="match status" value="1"/>
</dbReference>
<evidence type="ECO:0000313" key="3">
    <source>
        <dbReference type="Proteomes" id="UP001499959"/>
    </source>
</evidence>
<dbReference type="EMBL" id="BAABJE010000010">
    <property type="protein sequence ID" value="GAA4794031.1"/>
    <property type="molecule type" value="Genomic_DNA"/>
</dbReference>
<keyword evidence="2" id="KW-0378">Hydrolase</keyword>
<dbReference type="Proteomes" id="UP001499959">
    <property type="component" value="Unassembled WGS sequence"/>
</dbReference>
<dbReference type="RefSeq" id="WP_345303131.1">
    <property type="nucleotide sequence ID" value="NZ_BAABJE010000010.1"/>
</dbReference>
<accession>A0ABP9BDQ4</accession>
<comment type="caution">
    <text evidence="2">The sequence shown here is derived from an EMBL/GenBank/DDBJ whole genome shotgun (WGS) entry which is preliminary data.</text>
</comment>
<sequence length="219" mass="22880">MPTTSDLPGDAPSAAKAPPVLLVHGIWNAKAWLAPFALRLRGEGLAPRLFGYDSVLRDPERAGDRLIAHLRRHPVELLVGHSLGGLVILEALRRAPELPVRRVVCLGSPLCGSGVATAIGGRPPLSLLLGRSRGLLETGCAPWQGPAAVGVVAGNHARGVGGWFTRMDGDSDGTVTVAETRLRGLADHCVVPASHSGLVMSVDAARQAGHFLHHGRFAG</sequence>
<gene>
    <name evidence="2" type="ORF">GCM10023307_19460</name>
</gene>
<evidence type="ECO:0000259" key="1">
    <source>
        <dbReference type="Pfam" id="PF12697"/>
    </source>
</evidence>
<dbReference type="Pfam" id="PF12697">
    <property type="entry name" value="Abhydrolase_6"/>
    <property type="match status" value="1"/>
</dbReference>
<reference evidence="3" key="1">
    <citation type="journal article" date="2019" name="Int. J. Syst. Evol. Microbiol.">
        <title>The Global Catalogue of Microorganisms (GCM) 10K type strain sequencing project: providing services to taxonomists for standard genome sequencing and annotation.</title>
        <authorList>
            <consortium name="The Broad Institute Genomics Platform"/>
            <consortium name="The Broad Institute Genome Sequencing Center for Infectious Disease"/>
            <person name="Wu L."/>
            <person name="Ma J."/>
        </authorList>
    </citation>
    <scope>NUCLEOTIDE SEQUENCE [LARGE SCALE GENOMIC DNA]</scope>
    <source>
        <strain evidence="3">JCM 18204</strain>
    </source>
</reference>
<dbReference type="PANTHER" id="PTHR37946:SF1">
    <property type="entry name" value="SLL1969 PROTEIN"/>
    <property type="match status" value="1"/>
</dbReference>
<keyword evidence="3" id="KW-1185">Reference proteome</keyword>
<dbReference type="InterPro" id="IPR029058">
    <property type="entry name" value="AB_hydrolase_fold"/>
</dbReference>
<evidence type="ECO:0000313" key="2">
    <source>
        <dbReference type="EMBL" id="GAA4794031.1"/>
    </source>
</evidence>
<dbReference type="InterPro" id="IPR000073">
    <property type="entry name" value="AB_hydrolase_1"/>
</dbReference>